<dbReference type="PANTHER" id="PTHR36931:SF1">
    <property type="entry name" value="UPF0153 PROTEIN YEIW"/>
    <property type="match status" value="1"/>
</dbReference>
<protein>
    <submittedName>
        <fullName evidence="1">YkgJ family cysteine cluster protein</fullName>
    </submittedName>
</protein>
<dbReference type="InterPro" id="IPR052572">
    <property type="entry name" value="UPF0153_domain"/>
</dbReference>
<organism evidence="1 2">
    <name type="scientific">Hydrogenophaga bisanensis</name>
    <dbReference type="NCBI Taxonomy" id="439611"/>
    <lineage>
        <taxon>Bacteria</taxon>
        <taxon>Pseudomonadati</taxon>
        <taxon>Pseudomonadota</taxon>
        <taxon>Betaproteobacteria</taxon>
        <taxon>Burkholderiales</taxon>
        <taxon>Comamonadaceae</taxon>
        <taxon>Hydrogenophaga</taxon>
    </lineage>
</organism>
<gene>
    <name evidence="1" type="ORF">ACFQNJ_13945</name>
</gene>
<keyword evidence="2" id="KW-1185">Reference proteome</keyword>
<evidence type="ECO:0000313" key="2">
    <source>
        <dbReference type="Proteomes" id="UP001596495"/>
    </source>
</evidence>
<name>A0ABW2RC34_9BURK</name>
<evidence type="ECO:0000313" key="1">
    <source>
        <dbReference type="EMBL" id="MFC7435613.1"/>
    </source>
</evidence>
<comment type="caution">
    <text evidence="1">The sequence shown here is derived from an EMBL/GenBank/DDBJ whole genome shotgun (WGS) entry which is preliminary data.</text>
</comment>
<accession>A0ABW2RC34</accession>
<dbReference type="PANTHER" id="PTHR36931">
    <property type="entry name" value="UPF0153 PROTEIN YEIW"/>
    <property type="match status" value="1"/>
</dbReference>
<dbReference type="RefSeq" id="WP_382258578.1">
    <property type="nucleotide sequence ID" value="NZ_JBHTBX010000009.1"/>
</dbReference>
<dbReference type="EMBL" id="JBHTBX010000009">
    <property type="protein sequence ID" value="MFC7435613.1"/>
    <property type="molecule type" value="Genomic_DNA"/>
</dbReference>
<sequence length="94" mass="9804">MDCRPGCAACCIAPSISSPLPGLPGGKPAGMRCPHLDEALACRLFGLPERPAVCASLPPSPEMCGTSRTQALLFLERLEADTQPSTPQTRQAQG</sequence>
<dbReference type="Proteomes" id="UP001596495">
    <property type="component" value="Unassembled WGS sequence"/>
</dbReference>
<proteinExistence type="predicted"/>
<reference evidence="2" key="1">
    <citation type="journal article" date="2019" name="Int. J. Syst. Evol. Microbiol.">
        <title>The Global Catalogue of Microorganisms (GCM) 10K type strain sequencing project: providing services to taxonomists for standard genome sequencing and annotation.</title>
        <authorList>
            <consortium name="The Broad Institute Genomics Platform"/>
            <consortium name="The Broad Institute Genome Sequencing Center for Infectious Disease"/>
            <person name="Wu L."/>
            <person name="Ma J."/>
        </authorList>
    </citation>
    <scope>NUCLEOTIDE SEQUENCE [LARGE SCALE GENOMIC DNA]</scope>
    <source>
        <strain evidence="2">CCUG 54518</strain>
    </source>
</reference>